<evidence type="ECO:0000256" key="3">
    <source>
        <dbReference type="ARBA" id="ARBA00022679"/>
    </source>
</evidence>
<dbReference type="NCBIfam" id="TIGR01469">
    <property type="entry name" value="cobA_cysG_Cterm"/>
    <property type="match status" value="1"/>
</dbReference>
<reference evidence="8 9" key="1">
    <citation type="submission" date="2018-08" db="EMBL/GenBank/DDBJ databases">
        <title>Meiothermus cateniformans JCM 15151 genome sequencing project.</title>
        <authorList>
            <person name="Da Costa M.S."/>
            <person name="Albuquerque L."/>
            <person name="Raposo P."/>
            <person name="Froufe H.J.C."/>
            <person name="Barroso C.S."/>
            <person name="Egas C."/>
        </authorList>
    </citation>
    <scope>NUCLEOTIDE SEQUENCE [LARGE SCALE GENOMIC DNA]</scope>
    <source>
        <strain evidence="8 9">JCM 15151</strain>
    </source>
</reference>
<dbReference type="AlphaFoldDB" id="A0A399E6T4"/>
<sequence>MSPVYLVGAGPGSADLLTLRAARVLQEAEVVLYDRLVSPEVLALVNPQAELIYVGKTKGEQDKQQQILQLLLSHARAGRKVVRLKGGDPMVFGRGAEEWLHLAQAGLPVELVPGLSSAVALPGLWGIPLTMRGLASGFAVISGQIQEGAAPNLAAYARVDTLVILMGVERRVELARALIRAGRPPQEPAAFIENGTTPSERLLLTDLQSIAQGRVEVQAPAVWVQGAVVGVHQRLRKTKEEYVAAI</sequence>
<dbReference type="PANTHER" id="PTHR45790">
    <property type="entry name" value="SIROHEME SYNTHASE-RELATED"/>
    <property type="match status" value="1"/>
</dbReference>
<dbReference type="InterPro" id="IPR003043">
    <property type="entry name" value="Uropor_MeTrfase_CS"/>
</dbReference>
<accession>A0A399E6T4</accession>
<dbReference type="Pfam" id="PF00590">
    <property type="entry name" value="TP_methylase"/>
    <property type="match status" value="1"/>
</dbReference>
<dbReference type="InterPro" id="IPR050161">
    <property type="entry name" value="Siro_Cobalamin_biosynth"/>
</dbReference>
<dbReference type="InterPro" id="IPR006366">
    <property type="entry name" value="CobA/CysG_C"/>
</dbReference>
<dbReference type="GO" id="GO:0032259">
    <property type="term" value="P:methylation"/>
    <property type="evidence" value="ECO:0007669"/>
    <property type="project" value="UniProtKB-KW"/>
</dbReference>
<keyword evidence="3 6" id="KW-0808">Transferase</keyword>
<evidence type="ECO:0000313" key="8">
    <source>
        <dbReference type="EMBL" id="RIH79638.1"/>
    </source>
</evidence>
<dbReference type="InterPro" id="IPR014776">
    <property type="entry name" value="4pyrrole_Mease_sub2"/>
</dbReference>
<evidence type="ECO:0000256" key="4">
    <source>
        <dbReference type="ARBA" id="ARBA00022691"/>
    </source>
</evidence>
<dbReference type="InterPro" id="IPR014777">
    <property type="entry name" value="4pyrrole_Mease_sub1"/>
</dbReference>
<gene>
    <name evidence="8" type="primary">sumT</name>
    <name evidence="8" type="ORF">Mcate_00277</name>
</gene>
<protein>
    <recommendedName>
        <fullName evidence="1">uroporphyrinogen-III C-methyltransferase</fullName>
        <ecNumber evidence="1">2.1.1.107</ecNumber>
    </recommendedName>
</protein>
<evidence type="ECO:0000256" key="6">
    <source>
        <dbReference type="RuleBase" id="RU003960"/>
    </source>
</evidence>
<keyword evidence="2 6" id="KW-0489">Methyltransferase</keyword>
<dbReference type="CDD" id="cd11642">
    <property type="entry name" value="SUMT"/>
    <property type="match status" value="1"/>
</dbReference>
<evidence type="ECO:0000256" key="2">
    <source>
        <dbReference type="ARBA" id="ARBA00022603"/>
    </source>
</evidence>
<comment type="similarity">
    <text evidence="6">Belongs to the precorrin methyltransferase family.</text>
</comment>
<dbReference type="GO" id="GO:0004851">
    <property type="term" value="F:uroporphyrin-III C-methyltransferase activity"/>
    <property type="evidence" value="ECO:0007669"/>
    <property type="project" value="UniProtKB-EC"/>
</dbReference>
<dbReference type="FunFam" id="3.40.1010.10:FF:000001">
    <property type="entry name" value="Siroheme synthase"/>
    <property type="match status" value="1"/>
</dbReference>
<organism evidence="8 9">
    <name type="scientific">Meiothermus taiwanensis</name>
    <dbReference type="NCBI Taxonomy" id="172827"/>
    <lineage>
        <taxon>Bacteria</taxon>
        <taxon>Thermotogati</taxon>
        <taxon>Deinococcota</taxon>
        <taxon>Deinococci</taxon>
        <taxon>Thermales</taxon>
        <taxon>Thermaceae</taxon>
        <taxon>Meiothermus</taxon>
    </lineage>
</organism>
<dbReference type="InterPro" id="IPR000878">
    <property type="entry name" value="4pyrrol_Mease"/>
</dbReference>
<dbReference type="InterPro" id="IPR035996">
    <property type="entry name" value="4pyrrol_Methylase_sf"/>
</dbReference>
<evidence type="ECO:0000256" key="1">
    <source>
        <dbReference type="ARBA" id="ARBA00012162"/>
    </source>
</evidence>
<dbReference type="RefSeq" id="WP_027886385.1">
    <property type="nucleotide sequence ID" value="NZ_JBHSXZ010000035.1"/>
</dbReference>
<dbReference type="PANTHER" id="PTHR45790:SF3">
    <property type="entry name" value="S-ADENOSYL-L-METHIONINE-DEPENDENT UROPORPHYRINOGEN III METHYLTRANSFERASE, CHLOROPLASTIC"/>
    <property type="match status" value="1"/>
</dbReference>
<evidence type="ECO:0000259" key="7">
    <source>
        <dbReference type="Pfam" id="PF00590"/>
    </source>
</evidence>
<keyword evidence="4" id="KW-0949">S-adenosyl-L-methionine</keyword>
<keyword evidence="5" id="KW-0627">Porphyrin biosynthesis</keyword>
<evidence type="ECO:0000256" key="5">
    <source>
        <dbReference type="ARBA" id="ARBA00023244"/>
    </source>
</evidence>
<dbReference type="SUPFAM" id="SSF53790">
    <property type="entry name" value="Tetrapyrrole methylase"/>
    <property type="match status" value="1"/>
</dbReference>
<dbReference type="PROSITE" id="PS00840">
    <property type="entry name" value="SUMT_2"/>
    <property type="match status" value="1"/>
</dbReference>
<evidence type="ECO:0000313" key="9">
    <source>
        <dbReference type="Proteomes" id="UP000266089"/>
    </source>
</evidence>
<dbReference type="GO" id="GO:0019354">
    <property type="term" value="P:siroheme biosynthetic process"/>
    <property type="evidence" value="ECO:0007669"/>
    <property type="project" value="InterPro"/>
</dbReference>
<dbReference type="OrthoDB" id="9815856at2"/>
<dbReference type="NCBIfam" id="NF004790">
    <property type="entry name" value="PRK06136.1"/>
    <property type="match status" value="1"/>
</dbReference>
<dbReference type="Gene3D" id="3.40.1010.10">
    <property type="entry name" value="Cobalt-precorrin-4 Transmethylase, Domain 1"/>
    <property type="match status" value="1"/>
</dbReference>
<feature type="domain" description="Tetrapyrrole methylase" evidence="7">
    <location>
        <begin position="4"/>
        <end position="210"/>
    </location>
</feature>
<comment type="caution">
    <text evidence="8">The sequence shown here is derived from an EMBL/GenBank/DDBJ whole genome shotgun (WGS) entry which is preliminary data.</text>
</comment>
<name>A0A399E6T4_9DEIN</name>
<dbReference type="Gene3D" id="3.30.950.10">
    <property type="entry name" value="Methyltransferase, Cobalt-precorrin-4 Transmethylase, Domain 2"/>
    <property type="match status" value="1"/>
</dbReference>
<dbReference type="EMBL" id="QWKX01000004">
    <property type="protein sequence ID" value="RIH79638.1"/>
    <property type="molecule type" value="Genomic_DNA"/>
</dbReference>
<proteinExistence type="inferred from homology"/>
<dbReference type="Proteomes" id="UP000266089">
    <property type="component" value="Unassembled WGS sequence"/>
</dbReference>
<dbReference type="EC" id="2.1.1.107" evidence="1"/>
<dbReference type="PROSITE" id="PS00839">
    <property type="entry name" value="SUMT_1"/>
    <property type="match status" value="1"/>
</dbReference>